<keyword evidence="11" id="KW-0732">Signal</keyword>
<comment type="similarity">
    <text evidence="2 9 10">Belongs to the TonB-dependent receptor family.</text>
</comment>
<evidence type="ECO:0000313" key="14">
    <source>
        <dbReference type="EMBL" id="SMO54693.1"/>
    </source>
</evidence>
<proteinExistence type="inferred from homology"/>
<feature type="chain" id="PRO_5021722283" evidence="11">
    <location>
        <begin position="25"/>
        <end position="651"/>
    </location>
</feature>
<evidence type="ECO:0000256" key="3">
    <source>
        <dbReference type="ARBA" id="ARBA00022448"/>
    </source>
</evidence>
<feature type="domain" description="TonB-dependent receptor plug" evidence="13">
    <location>
        <begin position="50"/>
        <end position="144"/>
    </location>
</feature>
<keyword evidence="15" id="KW-1185">Reference proteome</keyword>
<evidence type="ECO:0000256" key="4">
    <source>
        <dbReference type="ARBA" id="ARBA00022452"/>
    </source>
</evidence>
<dbReference type="PANTHER" id="PTHR30069:SF41">
    <property type="entry name" value="HEME_HEMOPEXIN UTILIZATION PROTEIN C"/>
    <property type="match status" value="1"/>
</dbReference>
<evidence type="ECO:0000259" key="12">
    <source>
        <dbReference type="Pfam" id="PF00593"/>
    </source>
</evidence>
<keyword evidence="7 9" id="KW-0472">Membrane</keyword>
<dbReference type="PROSITE" id="PS52016">
    <property type="entry name" value="TONB_DEPENDENT_REC_3"/>
    <property type="match status" value="1"/>
</dbReference>
<dbReference type="InterPro" id="IPR012910">
    <property type="entry name" value="Plug_dom"/>
</dbReference>
<reference evidence="14 15" key="1">
    <citation type="submission" date="2017-05" db="EMBL/GenBank/DDBJ databases">
        <authorList>
            <person name="Varghese N."/>
            <person name="Submissions S."/>
        </authorList>
    </citation>
    <scope>NUCLEOTIDE SEQUENCE [LARGE SCALE GENOMIC DNA]</scope>
    <source>
        <strain evidence="14 15">DSM 29506</strain>
    </source>
</reference>
<dbReference type="OrthoDB" id="9760494at2"/>
<evidence type="ECO:0000256" key="2">
    <source>
        <dbReference type="ARBA" id="ARBA00009810"/>
    </source>
</evidence>
<organism evidence="14 15">
    <name type="scientific">Thalassovita litoralis</name>
    <dbReference type="NCBI Taxonomy" id="1010611"/>
    <lineage>
        <taxon>Bacteria</taxon>
        <taxon>Pseudomonadati</taxon>
        <taxon>Pseudomonadota</taxon>
        <taxon>Alphaproteobacteria</taxon>
        <taxon>Rhodobacterales</taxon>
        <taxon>Roseobacteraceae</taxon>
        <taxon>Thalassovita</taxon>
    </lineage>
</organism>
<dbReference type="Gene3D" id="2.170.130.10">
    <property type="entry name" value="TonB-dependent receptor, plug domain"/>
    <property type="match status" value="1"/>
</dbReference>
<feature type="domain" description="TonB-dependent receptor-like beta-barrel" evidence="12">
    <location>
        <begin position="284"/>
        <end position="615"/>
    </location>
</feature>
<evidence type="ECO:0000256" key="5">
    <source>
        <dbReference type="ARBA" id="ARBA00022692"/>
    </source>
</evidence>
<evidence type="ECO:0000259" key="13">
    <source>
        <dbReference type="Pfam" id="PF07715"/>
    </source>
</evidence>
<name>A0A521C5M0_9RHOB</name>
<dbReference type="AlphaFoldDB" id="A0A521C5M0"/>
<dbReference type="Gene3D" id="2.40.170.20">
    <property type="entry name" value="TonB-dependent receptor, beta-barrel domain"/>
    <property type="match status" value="1"/>
</dbReference>
<dbReference type="EMBL" id="FXTO01000005">
    <property type="protein sequence ID" value="SMO54693.1"/>
    <property type="molecule type" value="Genomic_DNA"/>
</dbReference>
<keyword evidence="3 9" id="KW-0813">Transport</keyword>
<dbReference type="RefSeq" id="WP_142492611.1">
    <property type="nucleotide sequence ID" value="NZ_FXTO01000005.1"/>
</dbReference>
<accession>A0A521C5M0</accession>
<evidence type="ECO:0000313" key="15">
    <source>
        <dbReference type="Proteomes" id="UP000316030"/>
    </source>
</evidence>
<dbReference type="GO" id="GO:0015344">
    <property type="term" value="F:siderophore uptake transmembrane transporter activity"/>
    <property type="evidence" value="ECO:0007669"/>
    <property type="project" value="TreeGrafter"/>
</dbReference>
<evidence type="ECO:0000256" key="6">
    <source>
        <dbReference type="ARBA" id="ARBA00023077"/>
    </source>
</evidence>
<protein>
    <submittedName>
        <fullName evidence="14">Hemoglobin/transferrin/lactoferrin receptor protein</fullName>
    </submittedName>
</protein>
<dbReference type="InterPro" id="IPR036942">
    <property type="entry name" value="Beta-barrel_TonB_sf"/>
</dbReference>
<evidence type="ECO:0000256" key="10">
    <source>
        <dbReference type="RuleBase" id="RU003357"/>
    </source>
</evidence>
<keyword evidence="6 10" id="KW-0798">TonB box</keyword>
<dbReference type="SUPFAM" id="SSF56935">
    <property type="entry name" value="Porins"/>
    <property type="match status" value="1"/>
</dbReference>
<dbReference type="Pfam" id="PF00593">
    <property type="entry name" value="TonB_dep_Rec_b-barrel"/>
    <property type="match status" value="1"/>
</dbReference>
<sequence length="651" mass="68773">MTIRLTGRSLLLLGTCFIASPLTAQDGNALDLGTLRIDTAAAQNVLGNDEITEEEIENRAPATMGDVFKGESTVTASGGAAIAQKIFVNGIEESLLSVTIDGARQNKSAFHHSGNILFDPALLKSVEVSEGIAPADAGPNALAGGLAYTTKDARDFLTAGQRFGGLASLGSSSNENGFRRSLTLFGQEGGFEWLLSGTRHTSDEYTDGDGAVVPGTEADLSAYVLKLAYTTQGGKRLSFSASQTEDTGLRAAQAGPGGILFIRPDFAGVVGRPSTFVEAMSRRTSYTVTYTDEAPQGWFAPTVQFSYNEQELDASGVWGLNTSLSGVAKNEWQLRNGTLTAGVDFFHETAEGEGRGTGAYGSNGKEKLNSVGLFAQARQDLTNSISVSYGGRVDRQEFTAADGTTFDDTGVSVNGAVDMRLTDTLSLNAGVASSWGGYELGEAALINFGTPWTYAGFTSSRSQTARIGLRYDTGRWSASGALFRSEIKDLNAVLPSGGDRGALSDLSSQGFDGSLTYTGDRGYARLNYTYADVELDDAAIGTTAYYYGRPMGHIFGLEAGYDLSKEMRIGGTAQIALKNTDGGLDLPGYTVLNAYVSYRPAQLSGMEFRMAVDNLLDETYASRSSDGVGLGNVVALNEPGRTISLTASMRF</sequence>
<keyword evidence="8 9" id="KW-0998">Cell outer membrane</keyword>
<dbReference type="GO" id="GO:0044718">
    <property type="term" value="P:siderophore transmembrane transport"/>
    <property type="evidence" value="ECO:0007669"/>
    <property type="project" value="TreeGrafter"/>
</dbReference>
<evidence type="ECO:0000256" key="7">
    <source>
        <dbReference type="ARBA" id="ARBA00023136"/>
    </source>
</evidence>
<keyword evidence="14" id="KW-0675">Receptor</keyword>
<gene>
    <name evidence="14" type="ORF">SAMN06265173_105141</name>
</gene>
<feature type="signal peptide" evidence="11">
    <location>
        <begin position="1"/>
        <end position="24"/>
    </location>
</feature>
<evidence type="ECO:0000256" key="9">
    <source>
        <dbReference type="PROSITE-ProRule" id="PRU01360"/>
    </source>
</evidence>
<evidence type="ECO:0000256" key="1">
    <source>
        <dbReference type="ARBA" id="ARBA00004571"/>
    </source>
</evidence>
<dbReference type="PANTHER" id="PTHR30069">
    <property type="entry name" value="TONB-DEPENDENT OUTER MEMBRANE RECEPTOR"/>
    <property type="match status" value="1"/>
</dbReference>
<evidence type="ECO:0000256" key="11">
    <source>
        <dbReference type="SAM" id="SignalP"/>
    </source>
</evidence>
<evidence type="ECO:0000256" key="8">
    <source>
        <dbReference type="ARBA" id="ARBA00023237"/>
    </source>
</evidence>
<dbReference type="InterPro" id="IPR037066">
    <property type="entry name" value="Plug_dom_sf"/>
</dbReference>
<dbReference type="Proteomes" id="UP000316030">
    <property type="component" value="Unassembled WGS sequence"/>
</dbReference>
<dbReference type="InterPro" id="IPR000531">
    <property type="entry name" value="Beta-barrel_TonB"/>
</dbReference>
<keyword evidence="5 9" id="KW-0812">Transmembrane</keyword>
<dbReference type="InterPro" id="IPR039426">
    <property type="entry name" value="TonB-dep_rcpt-like"/>
</dbReference>
<keyword evidence="4 9" id="KW-1134">Transmembrane beta strand</keyword>
<dbReference type="GO" id="GO:0009279">
    <property type="term" value="C:cell outer membrane"/>
    <property type="evidence" value="ECO:0007669"/>
    <property type="project" value="UniProtKB-SubCell"/>
</dbReference>
<comment type="subcellular location">
    <subcellularLocation>
        <location evidence="1 9">Cell outer membrane</location>
        <topology evidence="1 9">Multi-pass membrane protein</topology>
    </subcellularLocation>
</comment>
<dbReference type="Pfam" id="PF07715">
    <property type="entry name" value="Plug"/>
    <property type="match status" value="1"/>
</dbReference>